<organism evidence="1 2">
    <name type="scientific">Acrobeloides nanus</name>
    <dbReference type="NCBI Taxonomy" id="290746"/>
    <lineage>
        <taxon>Eukaryota</taxon>
        <taxon>Metazoa</taxon>
        <taxon>Ecdysozoa</taxon>
        <taxon>Nematoda</taxon>
        <taxon>Chromadorea</taxon>
        <taxon>Rhabditida</taxon>
        <taxon>Tylenchina</taxon>
        <taxon>Cephalobomorpha</taxon>
        <taxon>Cephaloboidea</taxon>
        <taxon>Cephalobidae</taxon>
        <taxon>Acrobeloides</taxon>
    </lineage>
</organism>
<reference evidence="2" key="1">
    <citation type="submission" date="2022-11" db="UniProtKB">
        <authorList>
            <consortium name="WormBaseParasite"/>
        </authorList>
    </citation>
    <scope>IDENTIFICATION</scope>
</reference>
<protein>
    <submittedName>
        <fullName evidence="2">Uncharacterized protein</fullName>
    </submittedName>
</protein>
<keyword evidence="1" id="KW-1185">Reference proteome</keyword>
<evidence type="ECO:0000313" key="2">
    <source>
        <dbReference type="WBParaSite" id="ACRNAN_scaffold1745.g18270.t1"/>
    </source>
</evidence>
<dbReference type="AlphaFoldDB" id="A0A914D412"/>
<accession>A0A914D412</accession>
<dbReference type="WBParaSite" id="ACRNAN_scaffold1745.g18270.t1">
    <property type="protein sequence ID" value="ACRNAN_scaffold1745.g18270.t1"/>
    <property type="gene ID" value="ACRNAN_scaffold1745.g18270"/>
</dbReference>
<sequence>MTKNYVETHLLGHRVDFYPEFIDEKTHQELLKILKGMKVFPTNAQDLQFYNTTYEHIGESEPLDPELGCTSRYLVPNAARTLCILPNRFDLAKHFMTYGGIDGLKENFEMLASRMQSFGRYIFDIKDYPVMENLFYSEEFIRSAKKICPINKQVLDPFQFHFIIQIPGQTLPVHLDAQYLEHATRFQYPTWLPVVMAGSGIYQDNVIDQVQGVAYLHEWNDTSLGGHLSIYNKDNNNPDYEIPYPRGVGLMDGAKTMHASTVFRPNDHLPILPKNAKNELVYQEDDDIWELRSDDKVLNKYQTTDFRITLVYRSRCFESEEKRQRFLKWHKSGENVRPVEVVLDELKTELVKKYGYNRESLDSISKIDLANALTDTFLKYPLPTNAIIPLNYCALPVIFPSTQIIFDWIC</sequence>
<dbReference type="Proteomes" id="UP000887540">
    <property type="component" value="Unplaced"/>
</dbReference>
<name>A0A914D412_9BILA</name>
<evidence type="ECO:0000313" key="1">
    <source>
        <dbReference type="Proteomes" id="UP000887540"/>
    </source>
</evidence>
<proteinExistence type="predicted"/>